<dbReference type="EMBL" id="MG770215">
    <property type="protein sequence ID" value="AUV60744.1"/>
    <property type="molecule type" value="Genomic_DNA"/>
</dbReference>
<evidence type="ECO:0000313" key="1">
    <source>
        <dbReference type="EMBL" id="AUV60744.1"/>
    </source>
</evidence>
<sequence>MRQETQRYMHDNEEGQLGDCWRTALACLLDLPRDDVTHVIGDPDWWEQSCAFVADHTGMLLLNLDPQFPVYMNPESSPYQHVIATGPSPRGDFAHCVVVSAIDGTLVWDPHPSRAGLAGPAEALSAIGVLP</sequence>
<protein>
    <submittedName>
        <fullName evidence="1">Uncharacterized protein</fullName>
    </submittedName>
</protein>
<proteinExistence type="predicted"/>
<dbReference type="OrthoDB" id="25915at10239"/>
<accession>A0A2K9VEQ8</accession>
<organism evidence="1 2">
    <name type="scientific">Gordonia phage Troje</name>
    <dbReference type="NCBI Taxonomy" id="2079282"/>
    <lineage>
        <taxon>Viruses</taxon>
        <taxon>Duplodnaviria</taxon>
        <taxon>Heunggongvirae</taxon>
        <taxon>Uroviricota</taxon>
        <taxon>Caudoviricetes</taxon>
        <taxon>Emalynvirus</taxon>
        <taxon>Emalynvirus troje</taxon>
    </lineage>
</organism>
<evidence type="ECO:0000313" key="2">
    <source>
        <dbReference type="Proteomes" id="UP000241411"/>
    </source>
</evidence>
<name>A0A2K9VEQ8_9CAUD</name>
<dbReference type="Proteomes" id="UP000241411">
    <property type="component" value="Segment"/>
</dbReference>
<gene>
    <name evidence="1" type="ORF">SEA_TROJE_38</name>
</gene>
<keyword evidence="2" id="KW-1185">Reference proteome</keyword>
<reference evidence="1 2" key="1">
    <citation type="submission" date="2018-01" db="EMBL/GenBank/DDBJ databases">
        <authorList>
            <person name="Farren J.M."/>
            <person name="Htoo L.P."/>
            <person name="Johnson E.S."/>
            <person name="Williams B.R."/>
            <person name="Bonilla J.A."/>
            <person name="Klyczek K."/>
            <person name="Garlena R.A."/>
            <person name="Russell D.A."/>
            <person name="Pope W.H."/>
            <person name="Jacobs-Sera D."/>
            <person name="Hendrix R.W."/>
            <person name="Hatfull G.F."/>
        </authorList>
    </citation>
    <scope>NUCLEOTIDE SEQUENCE [LARGE SCALE GENOMIC DNA]</scope>
</reference>